<dbReference type="Gene3D" id="3.40.470.10">
    <property type="entry name" value="Uracil-DNA glycosylase-like domain"/>
    <property type="match status" value="1"/>
</dbReference>
<dbReference type="InterPro" id="IPR051536">
    <property type="entry name" value="UDG_Type-4/5"/>
</dbReference>
<dbReference type="SMART" id="SM00986">
    <property type="entry name" value="UDG"/>
    <property type="match status" value="1"/>
</dbReference>
<dbReference type="AlphaFoldDB" id="A0A0R2B6X8"/>
<evidence type="ECO:0000256" key="7">
    <source>
        <dbReference type="ARBA" id="ARBA00023204"/>
    </source>
</evidence>
<dbReference type="GO" id="GO:0051539">
    <property type="term" value="F:4 iron, 4 sulfur cluster binding"/>
    <property type="evidence" value="ECO:0007669"/>
    <property type="project" value="UniProtKB-KW"/>
</dbReference>
<comment type="caution">
    <text evidence="10">The sequence shown here is derived from an EMBL/GenBank/DDBJ whole genome shotgun (WGS) entry which is preliminary data.</text>
</comment>
<accession>A0A0R2B6X8</accession>
<name>A0A0R2B6X8_SECCO</name>
<evidence type="ECO:0000256" key="8">
    <source>
        <dbReference type="SAM" id="MobiDB-lite"/>
    </source>
</evidence>
<gene>
    <name evidence="10" type="ORF">FC82_GL002544</name>
</gene>
<dbReference type="GO" id="GO:0006281">
    <property type="term" value="P:DNA repair"/>
    <property type="evidence" value="ECO:0007669"/>
    <property type="project" value="UniProtKB-KW"/>
</dbReference>
<dbReference type="SMART" id="SM00987">
    <property type="entry name" value="UreE_C"/>
    <property type="match status" value="1"/>
</dbReference>
<evidence type="ECO:0000256" key="5">
    <source>
        <dbReference type="ARBA" id="ARBA00023004"/>
    </source>
</evidence>
<evidence type="ECO:0000313" key="10">
    <source>
        <dbReference type="EMBL" id="KRM75151.1"/>
    </source>
</evidence>
<dbReference type="STRING" id="33960.TY91_13540"/>
<feature type="domain" description="Uracil-DNA glycosylase-like" evidence="9">
    <location>
        <begin position="28"/>
        <end position="197"/>
    </location>
</feature>
<dbReference type="GO" id="GO:0097506">
    <property type="term" value="F:deaminated base DNA N-glycosylase activity"/>
    <property type="evidence" value="ECO:0007669"/>
    <property type="project" value="UniProtKB-ARBA"/>
</dbReference>
<evidence type="ECO:0000256" key="4">
    <source>
        <dbReference type="ARBA" id="ARBA00022801"/>
    </source>
</evidence>
<dbReference type="Proteomes" id="UP000051845">
    <property type="component" value="Unassembled WGS sequence"/>
</dbReference>
<feature type="region of interest" description="Disordered" evidence="8">
    <location>
        <begin position="84"/>
        <end position="104"/>
    </location>
</feature>
<dbReference type="EMBL" id="AYYR01000055">
    <property type="protein sequence ID" value="KRM75151.1"/>
    <property type="molecule type" value="Genomic_DNA"/>
</dbReference>
<evidence type="ECO:0000256" key="3">
    <source>
        <dbReference type="ARBA" id="ARBA00022763"/>
    </source>
</evidence>
<keyword evidence="5" id="KW-0408">Iron</keyword>
<keyword evidence="7" id="KW-0234">DNA repair</keyword>
<dbReference type="RefSeq" id="WP_054759540.1">
    <property type="nucleotide sequence ID" value="NZ_AYYR01000055.1"/>
</dbReference>
<feature type="compositionally biased region" description="Basic and acidic residues" evidence="8">
    <location>
        <begin position="87"/>
        <end position="104"/>
    </location>
</feature>
<dbReference type="SUPFAM" id="SSF52141">
    <property type="entry name" value="Uracil-DNA glycosylase-like"/>
    <property type="match status" value="1"/>
</dbReference>
<sequence length="204" mass="22735">MATFLTAAEINTAKQLIEENPRLEGFVPGEGTLEPQFTLVSEAPGRIEAETGHGFMGPSGQKLNEWLTTLGITRDQIYMTGAVKGRPFTEKNGRKSDRKPSKKEEAAFAPLLDNELAKLPKGHDLLVPLGNTGLQRLLGNAVKIGDVHGESLTHAIRYWDGQTYQWTAREYKIFAMYHPSYVRRFPRMQEPAAADLKALKSVLR</sequence>
<dbReference type="PANTHER" id="PTHR33693">
    <property type="entry name" value="TYPE-5 URACIL-DNA GLYCOSYLASE"/>
    <property type="match status" value="1"/>
</dbReference>
<dbReference type="Pfam" id="PF03167">
    <property type="entry name" value="UDG"/>
    <property type="match status" value="1"/>
</dbReference>
<evidence type="ECO:0000256" key="2">
    <source>
        <dbReference type="ARBA" id="ARBA00022723"/>
    </source>
</evidence>
<dbReference type="CDD" id="cd10030">
    <property type="entry name" value="UDG-F4_TTUDGA_SPO1dp_like"/>
    <property type="match status" value="1"/>
</dbReference>
<dbReference type="PANTHER" id="PTHR33693:SF1">
    <property type="entry name" value="TYPE-4 URACIL-DNA GLYCOSYLASE"/>
    <property type="match status" value="1"/>
</dbReference>
<proteinExistence type="predicted"/>
<keyword evidence="1" id="KW-0004">4Fe-4S</keyword>
<keyword evidence="3" id="KW-0227">DNA damage</keyword>
<evidence type="ECO:0000256" key="6">
    <source>
        <dbReference type="ARBA" id="ARBA00023014"/>
    </source>
</evidence>
<keyword evidence="4" id="KW-0378">Hydrolase</keyword>
<dbReference type="PATRIC" id="fig|1423733.4.peg.2659"/>
<protein>
    <submittedName>
        <fullName evidence="10">Uracil-DNA glycosylase family protein</fullName>
    </submittedName>
</protein>
<evidence type="ECO:0000313" key="11">
    <source>
        <dbReference type="Proteomes" id="UP000051845"/>
    </source>
</evidence>
<organism evidence="10 11">
    <name type="scientific">Secundilactobacillus collinoides DSM 20515 = JCM 1123</name>
    <dbReference type="NCBI Taxonomy" id="1423733"/>
    <lineage>
        <taxon>Bacteria</taxon>
        <taxon>Bacillati</taxon>
        <taxon>Bacillota</taxon>
        <taxon>Bacilli</taxon>
        <taxon>Lactobacillales</taxon>
        <taxon>Lactobacillaceae</taxon>
        <taxon>Secundilactobacillus</taxon>
    </lineage>
</organism>
<keyword evidence="2" id="KW-0479">Metal-binding</keyword>
<dbReference type="GO" id="GO:0046872">
    <property type="term" value="F:metal ion binding"/>
    <property type="evidence" value="ECO:0007669"/>
    <property type="project" value="UniProtKB-KW"/>
</dbReference>
<evidence type="ECO:0000256" key="1">
    <source>
        <dbReference type="ARBA" id="ARBA00022485"/>
    </source>
</evidence>
<dbReference type="InterPro" id="IPR005122">
    <property type="entry name" value="Uracil-DNA_glycosylase-like"/>
</dbReference>
<reference evidence="10 11" key="1">
    <citation type="journal article" date="2015" name="Genome Announc.">
        <title>Expanding the biotechnology potential of lactobacilli through comparative genomics of 213 strains and associated genera.</title>
        <authorList>
            <person name="Sun Z."/>
            <person name="Harris H.M."/>
            <person name="McCann A."/>
            <person name="Guo C."/>
            <person name="Argimon S."/>
            <person name="Zhang W."/>
            <person name="Yang X."/>
            <person name="Jeffery I.B."/>
            <person name="Cooney J.C."/>
            <person name="Kagawa T.F."/>
            <person name="Liu W."/>
            <person name="Song Y."/>
            <person name="Salvetti E."/>
            <person name="Wrobel A."/>
            <person name="Rasinkangas P."/>
            <person name="Parkhill J."/>
            <person name="Rea M.C."/>
            <person name="O'Sullivan O."/>
            <person name="Ritari J."/>
            <person name="Douillard F.P."/>
            <person name="Paul Ross R."/>
            <person name="Yang R."/>
            <person name="Briner A.E."/>
            <person name="Felis G.E."/>
            <person name="de Vos W.M."/>
            <person name="Barrangou R."/>
            <person name="Klaenhammer T.R."/>
            <person name="Caufield P.W."/>
            <person name="Cui Y."/>
            <person name="Zhang H."/>
            <person name="O'Toole P.W."/>
        </authorList>
    </citation>
    <scope>NUCLEOTIDE SEQUENCE [LARGE SCALE GENOMIC DNA]</scope>
    <source>
        <strain evidence="10 11">DSM 20515</strain>
    </source>
</reference>
<evidence type="ECO:0000259" key="9">
    <source>
        <dbReference type="SMART" id="SM00986"/>
    </source>
</evidence>
<dbReference type="InterPro" id="IPR036895">
    <property type="entry name" value="Uracil-DNA_glycosylase-like_sf"/>
</dbReference>
<keyword evidence="6" id="KW-0411">Iron-sulfur</keyword>